<evidence type="ECO:0000313" key="8">
    <source>
        <dbReference type="Proteomes" id="UP000492821"/>
    </source>
</evidence>
<dbReference type="GO" id="GO:0004555">
    <property type="term" value="F:alpha,alpha-trehalase activity"/>
    <property type="evidence" value="ECO:0007669"/>
    <property type="project" value="UniProtKB-EC"/>
</dbReference>
<name>A0A7E4VYI4_PANRE</name>
<evidence type="ECO:0000256" key="3">
    <source>
        <dbReference type="ARBA" id="ARBA00019905"/>
    </source>
</evidence>
<keyword evidence="5 6" id="KW-0326">Glycosidase</keyword>
<proteinExistence type="inferred from homology"/>
<dbReference type="InterPro" id="IPR012341">
    <property type="entry name" value="6hp_glycosidase-like_sf"/>
</dbReference>
<dbReference type="GO" id="GO:0005993">
    <property type="term" value="P:trehalose catabolic process"/>
    <property type="evidence" value="ECO:0007669"/>
    <property type="project" value="TreeGrafter"/>
</dbReference>
<dbReference type="PANTHER" id="PTHR23403:SF24">
    <property type="entry name" value="TREHALASE"/>
    <property type="match status" value="1"/>
</dbReference>
<evidence type="ECO:0000256" key="7">
    <source>
        <dbReference type="SAM" id="MobiDB-lite"/>
    </source>
</evidence>
<dbReference type="AlphaFoldDB" id="A0A7E4VYI4"/>
<dbReference type="InterPro" id="IPR018232">
    <property type="entry name" value="Glyco_hydro_37_CS"/>
</dbReference>
<dbReference type="InterPro" id="IPR001661">
    <property type="entry name" value="Glyco_hydro_37"/>
</dbReference>
<evidence type="ECO:0000313" key="9">
    <source>
        <dbReference type="WBParaSite" id="Pan_g3971.t2"/>
    </source>
</evidence>
<comment type="catalytic activity">
    <reaction evidence="6">
        <text>alpha,alpha-trehalose + H2O = alpha-D-glucose + beta-D-glucose</text>
        <dbReference type="Rhea" id="RHEA:32675"/>
        <dbReference type="ChEBI" id="CHEBI:15377"/>
        <dbReference type="ChEBI" id="CHEBI:15903"/>
        <dbReference type="ChEBI" id="CHEBI:16551"/>
        <dbReference type="ChEBI" id="CHEBI:17925"/>
        <dbReference type="EC" id="3.2.1.28"/>
    </reaction>
</comment>
<dbReference type="WBParaSite" id="Pan_g3971.t2">
    <property type="protein sequence ID" value="Pan_g3971.t2"/>
    <property type="gene ID" value="Pan_g3971"/>
</dbReference>
<dbReference type="InterPro" id="IPR008928">
    <property type="entry name" value="6-hairpin_glycosidase_sf"/>
</dbReference>
<feature type="region of interest" description="Disordered" evidence="7">
    <location>
        <begin position="15"/>
        <end position="84"/>
    </location>
</feature>
<accession>A0A7E4VYI4</accession>
<reference evidence="8" key="1">
    <citation type="journal article" date="2013" name="Genetics">
        <title>The draft genome and transcriptome of Panagrellus redivivus are shaped by the harsh demands of a free-living lifestyle.</title>
        <authorList>
            <person name="Srinivasan J."/>
            <person name="Dillman A.R."/>
            <person name="Macchietto M.G."/>
            <person name="Heikkinen L."/>
            <person name="Lakso M."/>
            <person name="Fracchia K.M."/>
            <person name="Antoshechkin I."/>
            <person name="Mortazavi A."/>
            <person name="Wong G."/>
            <person name="Sternberg P.W."/>
        </authorList>
    </citation>
    <scope>NUCLEOTIDE SEQUENCE [LARGE SCALE GENOMIC DNA]</scope>
    <source>
        <strain evidence="8">MT8872</strain>
    </source>
</reference>
<dbReference type="PROSITE" id="PS00928">
    <property type="entry name" value="TREHALASE_2"/>
    <property type="match status" value="1"/>
</dbReference>
<evidence type="ECO:0000256" key="5">
    <source>
        <dbReference type="ARBA" id="ARBA00023295"/>
    </source>
</evidence>
<organism evidence="8 9">
    <name type="scientific">Panagrellus redivivus</name>
    <name type="common">Microworm</name>
    <dbReference type="NCBI Taxonomy" id="6233"/>
    <lineage>
        <taxon>Eukaryota</taxon>
        <taxon>Metazoa</taxon>
        <taxon>Ecdysozoa</taxon>
        <taxon>Nematoda</taxon>
        <taxon>Chromadorea</taxon>
        <taxon>Rhabditida</taxon>
        <taxon>Tylenchina</taxon>
        <taxon>Panagrolaimomorpha</taxon>
        <taxon>Panagrolaimoidea</taxon>
        <taxon>Panagrolaimidae</taxon>
        <taxon>Panagrellus</taxon>
    </lineage>
</organism>
<evidence type="ECO:0000256" key="4">
    <source>
        <dbReference type="ARBA" id="ARBA00022801"/>
    </source>
</evidence>
<dbReference type="PANTHER" id="PTHR23403">
    <property type="entry name" value="TREHALASE"/>
    <property type="match status" value="1"/>
</dbReference>
<comment type="similarity">
    <text evidence="1 6">Belongs to the glycosyl hydrolase 37 family.</text>
</comment>
<protein>
    <recommendedName>
        <fullName evidence="3 6">Trehalase</fullName>
        <ecNumber evidence="2 6">3.2.1.28</ecNumber>
    </recommendedName>
    <alternativeName>
        <fullName evidence="6">Alpha-trehalose glucohydrolase</fullName>
    </alternativeName>
</protein>
<dbReference type="Gene3D" id="1.50.10.10">
    <property type="match status" value="1"/>
</dbReference>
<reference evidence="9" key="2">
    <citation type="submission" date="2020-10" db="UniProtKB">
        <authorList>
            <consortium name="WormBaseParasite"/>
        </authorList>
    </citation>
    <scope>IDENTIFICATION</scope>
</reference>
<feature type="compositionally biased region" description="Low complexity" evidence="7">
    <location>
        <begin position="25"/>
        <end position="37"/>
    </location>
</feature>
<dbReference type="Proteomes" id="UP000492821">
    <property type="component" value="Unassembled WGS sequence"/>
</dbReference>
<dbReference type="Pfam" id="PF01204">
    <property type="entry name" value="Trehalase"/>
    <property type="match status" value="1"/>
</dbReference>
<evidence type="ECO:0000256" key="1">
    <source>
        <dbReference type="ARBA" id="ARBA00005615"/>
    </source>
</evidence>
<sequence length="745" mass="83327">MTPLTTRPAVHILRLSHQLGRRTRTISSRASSPSAGPSEKHGETLMPRPIDMSCKSGTGLAPKPRRWQHCEKGGGEATPSFAERPPPPVVGFSQGTPPASNPVVVGLRSTGAILNWSRTLKLRGGLSHSIISTKPFHTASAVVEESSLISQGKPEDMRNEIYCHGTLLAAVQSARLFVDCKHFVDMPLKQDAALPRSAPRLIKTTLTNWNKLISETENGQIEPLALATFVNEYFEQPGGELEDYEPLDYQHDVNFEVIEDPAYRAWALELHRKWPTLCRRVSDKVSSDPSRFSLIPVPNPFVVPGGRFREMYYWDSFFTIKGLLASQMFDTVRGMIANMGHLIDTYGYIPNGNRIYYLNRSQPPLLTWCVDAYYQRTGDLEFVRQAMPWLEKEMAFFTTNRRIHQADWKVPLYRFHVVATGPRPESYREDVECADHIAEAPGKLRLWGDIMAAAESGRDFSARWFNSEGPHAGQMGSTRTSSILPVELNSIICGNLRTFSEFYNLLGNSEAAAKTMNEFQDMRETMHQVFWNEEVGSWFDYDLDAGKHVADFFDTNLFPMFAGCVHEGFDPSRIVGYLEHAGVLNFPGGVPTSLIPSGQQWDFPNAWAPTTWVIIQGLRRCGADDLAKNIAAKWTKKNFNMSRNNGGRMFEKYNVATQCYKAAGGGGEYELQEGFGWTNGVILDLLLTYSHELGVNTEDVDIPDCPCCSIHNDTIVDSEPPTPVEHCGNPEPCNVVVNFAVTQKA</sequence>
<evidence type="ECO:0000256" key="2">
    <source>
        <dbReference type="ARBA" id="ARBA00012757"/>
    </source>
</evidence>
<dbReference type="EC" id="3.2.1.28" evidence="2 6"/>
<keyword evidence="8" id="KW-1185">Reference proteome</keyword>
<dbReference type="SUPFAM" id="SSF48208">
    <property type="entry name" value="Six-hairpin glycosidases"/>
    <property type="match status" value="1"/>
</dbReference>
<evidence type="ECO:0000256" key="6">
    <source>
        <dbReference type="RuleBase" id="RU361180"/>
    </source>
</evidence>
<dbReference type="PRINTS" id="PR00744">
    <property type="entry name" value="GLHYDRLASE37"/>
</dbReference>
<keyword evidence="4 6" id="KW-0378">Hydrolase</keyword>